<dbReference type="AlphaFoldDB" id="A0A0F3PWY4"/>
<organism evidence="1 2">
    <name type="scientific">Anaplasma phagocytophilum str. ApWI1</name>
    <dbReference type="NCBI Taxonomy" id="1359155"/>
    <lineage>
        <taxon>Bacteria</taxon>
        <taxon>Pseudomonadati</taxon>
        <taxon>Pseudomonadota</taxon>
        <taxon>Alphaproteobacteria</taxon>
        <taxon>Rickettsiales</taxon>
        <taxon>Anaplasmataceae</taxon>
        <taxon>Anaplasma</taxon>
        <taxon>phagocytophilum group</taxon>
    </lineage>
</organism>
<gene>
    <name evidence="1" type="ORF">APHWI1_0521</name>
</gene>
<reference evidence="1 2" key="1">
    <citation type="submission" date="2015-01" db="EMBL/GenBank/DDBJ databases">
        <title>Genome Sequencing of Rickettsiales.</title>
        <authorList>
            <person name="Daugherty S.C."/>
            <person name="Su Q."/>
            <person name="Abolude K."/>
            <person name="Beier-Sexton M."/>
            <person name="Carlyon J.A."/>
            <person name="Carter R."/>
            <person name="Day N.P."/>
            <person name="Dumler S.J."/>
            <person name="Dyachenko V."/>
            <person name="Godinez A."/>
            <person name="Kurtti T.J."/>
            <person name="Lichay M."/>
            <person name="Mullins K.E."/>
            <person name="Ott S."/>
            <person name="Pappas-Brown V."/>
            <person name="Paris D.H."/>
            <person name="Patel P."/>
            <person name="Richards A.L."/>
            <person name="Sadzewicz L."/>
            <person name="Sears K."/>
            <person name="Seidman D."/>
            <person name="Sengamalay N."/>
            <person name="Stenos J."/>
            <person name="Tallon L.J."/>
            <person name="Vincent G."/>
            <person name="Fraser C.M."/>
            <person name="Munderloh U."/>
            <person name="Dunning-Hotopp J.C."/>
        </authorList>
    </citation>
    <scope>NUCLEOTIDE SEQUENCE [LARGE SCALE GENOMIC DNA]</scope>
    <source>
        <strain evidence="1 2">ApWI1</strain>
    </source>
</reference>
<dbReference type="Proteomes" id="UP000033622">
    <property type="component" value="Unassembled WGS sequence"/>
</dbReference>
<protein>
    <submittedName>
        <fullName evidence="1">Uncharacterized protein</fullName>
    </submittedName>
</protein>
<evidence type="ECO:0000313" key="2">
    <source>
        <dbReference type="Proteomes" id="UP000033622"/>
    </source>
</evidence>
<comment type="caution">
    <text evidence="1">The sequence shown here is derived from an EMBL/GenBank/DDBJ whole genome shotgun (WGS) entry which is preliminary data.</text>
</comment>
<accession>A0A0F3PWY4</accession>
<name>A0A0F3PWY4_ANAPH</name>
<dbReference type="EMBL" id="LAOF01000001">
    <property type="protein sequence ID" value="KJV84880.1"/>
    <property type="molecule type" value="Genomic_DNA"/>
</dbReference>
<evidence type="ECO:0000313" key="1">
    <source>
        <dbReference type="EMBL" id="KJV84880.1"/>
    </source>
</evidence>
<proteinExistence type="predicted"/>
<sequence>MTLTQQISLIVTCESDIKENKSPIPGRIVISQKTVLFDVM</sequence>